<evidence type="ECO:0000313" key="9">
    <source>
        <dbReference type="EMBL" id="SDW37476.1"/>
    </source>
</evidence>
<dbReference type="OrthoDB" id="9812472at2"/>
<dbReference type="GO" id="GO:0016706">
    <property type="term" value="F:2-oxoglutarate-dependent dioxygenase activity"/>
    <property type="evidence" value="ECO:0007669"/>
    <property type="project" value="UniProtKB-UniRule"/>
</dbReference>
<dbReference type="InterPro" id="IPR041097">
    <property type="entry name" value="PKHD_C"/>
</dbReference>
<dbReference type="GO" id="GO:0005506">
    <property type="term" value="F:iron ion binding"/>
    <property type="evidence" value="ECO:0007669"/>
    <property type="project" value="UniProtKB-UniRule"/>
</dbReference>
<feature type="binding site" evidence="7">
    <location>
        <position position="157"/>
    </location>
    <ligand>
        <name>Fe cation</name>
        <dbReference type="ChEBI" id="CHEBI:24875"/>
    </ligand>
</feature>
<keyword evidence="10" id="KW-1185">Reference proteome</keyword>
<dbReference type="Gene3D" id="4.10.860.20">
    <property type="entry name" value="Rabenosyn, Rab binding domain"/>
    <property type="match status" value="1"/>
</dbReference>
<feature type="domain" description="Fe2OG dioxygenase" evidence="8">
    <location>
        <begin position="78"/>
        <end position="176"/>
    </location>
</feature>
<evidence type="ECO:0000256" key="6">
    <source>
        <dbReference type="ARBA" id="ARBA00023004"/>
    </source>
</evidence>
<dbReference type="PANTHER" id="PTHR41536:SF1">
    <property type="entry name" value="PKHD-TYPE HYDROXYLASE YBIX"/>
    <property type="match status" value="1"/>
</dbReference>
<keyword evidence="6 7" id="KW-0408">Iron</keyword>
<dbReference type="NCBIfam" id="NF003974">
    <property type="entry name" value="PRK05467.1-3"/>
    <property type="match status" value="1"/>
</dbReference>
<evidence type="ECO:0000256" key="2">
    <source>
        <dbReference type="ARBA" id="ARBA00022723"/>
    </source>
</evidence>
<dbReference type="Proteomes" id="UP000198816">
    <property type="component" value="Unassembled WGS sequence"/>
</dbReference>
<sequence>MLLTIPALLNSAQIAKIHETLADAPFVDGKLTAGFAAGRVKHNEEMRPEPERMQRLIRIIMASLGHHETFRFGVLPHRVADPIVARYTPGMAYGEHVDDPIMGTTGPRFRSDVSMTIFLNDPASYDGGELSIRTPFGEQRIKLAAGDAVVYPSSSLHRVMEVTRGERLVALTWIQSYVRDPARRELLYELNLARERLLKTAPEEDATAYVDRSYANLVRMWSDL</sequence>
<evidence type="ECO:0000256" key="7">
    <source>
        <dbReference type="HAMAP-Rule" id="MF_00657"/>
    </source>
</evidence>
<dbReference type="InterPro" id="IPR044862">
    <property type="entry name" value="Pro_4_hyd_alph_FE2OG_OXY"/>
</dbReference>
<dbReference type="InterPro" id="IPR006620">
    <property type="entry name" value="Pro_4_hyd_alph"/>
</dbReference>
<dbReference type="AlphaFoldDB" id="A0A1H2T0I0"/>
<evidence type="ECO:0000256" key="3">
    <source>
        <dbReference type="ARBA" id="ARBA00022896"/>
    </source>
</evidence>
<keyword evidence="3 7" id="KW-0847">Vitamin C</keyword>
<comment type="cofactor">
    <cofactor evidence="7">
        <name>Fe(2+)</name>
        <dbReference type="ChEBI" id="CHEBI:29033"/>
    </cofactor>
    <text evidence="7">Binds 1 Fe(2+) ion per subunit.</text>
</comment>
<feature type="binding site" evidence="7">
    <location>
        <position position="167"/>
    </location>
    <ligand>
        <name>2-oxoglutarate</name>
        <dbReference type="ChEBI" id="CHEBI:16810"/>
    </ligand>
</feature>
<dbReference type="InterPro" id="IPR005123">
    <property type="entry name" value="Oxoglu/Fe-dep_dioxygenase_dom"/>
</dbReference>
<dbReference type="PROSITE" id="PS51471">
    <property type="entry name" value="FE2OG_OXY"/>
    <property type="match status" value="1"/>
</dbReference>
<evidence type="ECO:0000256" key="1">
    <source>
        <dbReference type="ARBA" id="ARBA00001961"/>
    </source>
</evidence>
<proteinExistence type="inferred from homology"/>
<dbReference type="Pfam" id="PF18331">
    <property type="entry name" value="PKHD_C"/>
    <property type="match status" value="1"/>
</dbReference>
<keyword evidence="5 7" id="KW-0560">Oxidoreductase</keyword>
<evidence type="ECO:0000256" key="4">
    <source>
        <dbReference type="ARBA" id="ARBA00022964"/>
    </source>
</evidence>
<dbReference type="SMART" id="SM00702">
    <property type="entry name" value="P4Hc"/>
    <property type="match status" value="1"/>
</dbReference>
<organism evidence="9 10">
    <name type="scientific">Thiocapsa roseopersicina</name>
    <dbReference type="NCBI Taxonomy" id="1058"/>
    <lineage>
        <taxon>Bacteria</taxon>
        <taxon>Pseudomonadati</taxon>
        <taxon>Pseudomonadota</taxon>
        <taxon>Gammaproteobacteria</taxon>
        <taxon>Chromatiales</taxon>
        <taxon>Chromatiaceae</taxon>
        <taxon>Thiocapsa</taxon>
    </lineage>
</organism>
<evidence type="ECO:0000259" key="8">
    <source>
        <dbReference type="PROSITE" id="PS51471"/>
    </source>
</evidence>
<dbReference type="Pfam" id="PF13640">
    <property type="entry name" value="2OG-FeII_Oxy_3"/>
    <property type="match status" value="1"/>
</dbReference>
<dbReference type="GO" id="GO:0006879">
    <property type="term" value="P:intracellular iron ion homeostasis"/>
    <property type="evidence" value="ECO:0007669"/>
    <property type="project" value="TreeGrafter"/>
</dbReference>
<evidence type="ECO:0000256" key="5">
    <source>
        <dbReference type="ARBA" id="ARBA00023002"/>
    </source>
</evidence>
<dbReference type="GO" id="GO:0031418">
    <property type="term" value="F:L-ascorbic acid binding"/>
    <property type="evidence" value="ECO:0007669"/>
    <property type="project" value="UniProtKB-KW"/>
</dbReference>
<dbReference type="NCBIfam" id="NF003975">
    <property type="entry name" value="PRK05467.1-4"/>
    <property type="match status" value="1"/>
</dbReference>
<dbReference type="STRING" id="1058.SAMN05421783_103239"/>
<keyword evidence="2 7" id="KW-0479">Metal-binding</keyword>
<comment type="cofactor">
    <cofactor evidence="1 7">
        <name>L-ascorbate</name>
        <dbReference type="ChEBI" id="CHEBI:38290"/>
    </cofactor>
</comment>
<reference evidence="10" key="1">
    <citation type="submission" date="2016-10" db="EMBL/GenBank/DDBJ databases">
        <authorList>
            <person name="Varghese N."/>
            <person name="Submissions S."/>
        </authorList>
    </citation>
    <scope>NUCLEOTIDE SEQUENCE [LARGE SCALE GENOMIC DNA]</scope>
    <source>
        <strain evidence="10">DSM 217</strain>
    </source>
</reference>
<accession>A0A1H2T0I0</accession>
<feature type="binding site" evidence="7">
    <location>
        <position position="96"/>
    </location>
    <ligand>
        <name>Fe cation</name>
        <dbReference type="ChEBI" id="CHEBI:24875"/>
    </ligand>
</feature>
<keyword evidence="4 7" id="KW-0223">Dioxygenase</keyword>
<dbReference type="GO" id="GO:0006974">
    <property type="term" value="P:DNA damage response"/>
    <property type="evidence" value="ECO:0007669"/>
    <property type="project" value="TreeGrafter"/>
</dbReference>
<dbReference type="RefSeq" id="WP_093028845.1">
    <property type="nucleotide sequence ID" value="NZ_FNNZ01000003.1"/>
</dbReference>
<gene>
    <name evidence="9" type="ORF">SAMN05421783_103239</name>
</gene>
<evidence type="ECO:0000313" key="10">
    <source>
        <dbReference type="Proteomes" id="UP000198816"/>
    </source>
</evidence>
<dbReference type="HAMAP" id="MF_00657">
    <property type="entry name" value="Hydroxyl_YbiX"/>
    <property type="match status" value="1"/>
</dbReference>
<feature type="binding site" evidence="7">
    <location>
        <position position="98"/>
    </location>
    <ligand>
        <name>Fe cation</name>
        <dbReference type="ChEBI" id="CHEBI:24875"/>
    </ligand>
</feature>
<name>A0A1H2T0I0_THIRO</name>
<dbReference type="InterPro" id="IPR023550">
    <property type="entry name" value="PKHD_hydroxylase"/>
</dbReference>
<dbReference type="PANTHER" id="PTHR41536">
    <property type="entry name" value="PKHD-TYPE HYDROXYLASE YBIX"/>
    <property type="match status" value="1"/>
</dbReference>
<protein>
    <submittedName>
        <fullName evidence="9">PKHD-type hydroxylase</fullName>
    </submittedName>
</protein>
<dbReference type="EMBL" id="FNNZ01000003">
    <property type="protein sequence ID" value="SDW37476.1"/>
    <property type="molecule type" value="Genomic_DNA"/>
</dbReference>
<dbReference type="Gene3D" id="2.60.120.620">
    <property type="entry name" value="q2cbj1_9rhob like domain"/>
    <property type="match status" value="1"/>
</dbReference>